<keyword evidence="2 5" id="KW-0812">Transmembrane</keyword>
<feature type="transmembrane region" description="Helical" evidence="5">
    <location>
        <begin position="422"/>
        <end position="442"/>
    </location>
</feature>
<keyword evidence="3 5" id="KW-1133">Transmembrane helix</keyword>
<evidence type="ECO:0000256" key="3">
    <source>
        <dbReference type="ARBA" id="ARBA00022989"/>
    </source>
</evidence>
<dbReference type="PANTHER" id="PTHR43243">
    <property type="entry name" value="INNER MEMBRANE TRANSPORTER YGJI-RELATED"/>
    <property type="match status" value="1"/>
</dbReference>
<reference evidence="6 7" key="1">
    <citation type="submission" date="2018-10" db="EMBL/GenBank/DDBJ databases">
        <title>Genomic Encyclopedia of Archaeal and Bacterial Type Strains, Phase II (KMG-II): from individual species to whole genera.</title>
        <authorList>
            <person name="Goeker M."/>
        </authorList>
    </citation>
    <scope>NUCLEOTIDE SEQUENCE [LARGE SCALE GENOMIC DNA]</scope>
    <source>
        <strain evidence="6 7">DSM 14954</strain>
    </source>
</reference>
<feature type="transmembrane region" description="Helical" evidence="5">
    <location>
        <begin position="263"/>
        <end position="287"/>
    </location>
</feature>
<dbReference type="EMBL" id="RBIL01000002">
    <property type="protein sequence ID" value="RKQ87947.1"/>
    <property type="molecule type" value="Genomic_DNA"/>
</dbReference>
<dbReference type="OrthoDB" id="9762947at2"/>
<dbReference type="AlphaFoldDB" id="A0A660L1Y8"/>
<feature type="transmembrane region" description="Helical" evidence="5">
    <location>
        <begin position="64"/>
        <end position="88"/>
    </location>
</feature>
<feature type="transmembrane region" description="Helical" evidence="5">
    <location>
        <begin position="163"/>
        <end position="180"/>
    </location>
</feature>
<feature type="transmembrane region" description="Helical" evidence="5">
    <location>
        <begin position="448"/>
        <end position="466"/>
    </location>
</feature>
<feature type="transmembrane region" description="Helical" evidence="5">
    <location>
        <begin position="388"/>
        <end position="410"/>
    </location>
</feature>
<keyword evidence="7" id="KW-1185">Reference proteome</keyword>
<protein>
    <submittedName>
        <fullName evidence="6">Amino acid/polyamine/organocation transporter (APC superfamily)</fullName>
    </submittedName>
</protein>
<feature type="transmembrane region" description="Helical" evidence="5">
    <location>
        <begin position="38"/>
        <end position="58"/>
    </location>
</feature>
<comment type="subcellular location">
    <subcellularLocation>
        <location evidence="1">Membrane</location>
        <topology evidence="1">Multi-pass membrane protein</topology>
    </subcellularLocation>
</comment>
<dbReference type="PANTHER" id="PTHR43243:SF24">
    <property type="entry name" value="CATIONIC AMINO ACID TRANSPORT INTEGRAL MEMBRANE PROTEIN ROCE-RELATED"/>
    <property type="match status" value="1"/>
</dbReference>
<name>A0A660L1Y8_9ACTN</name>
<proteinExistence type="predicted"/>
<dbReference type="Gene3D" id="1.20.1740.10">
    <property type="entry name" value="Amino acid/polyamine transporter I"/>
    <property type="match status" value="1"/>
</dbReference>
<evidence type="ECO:0000256" key="1">
    <source>
        <dbReference type="ARBA" id="ARBA00004141"/>
    </source>
</evidence>
<gene>
    <name evidence="6" type="ORF">C8N24_5982</name>
</gene>
<feature type="transmembrane region" description="Helical" evidence="5">
    <location>
        <begin position="364"/>
        <end position="382"/>
    </location>
</feature>
<feature type="transmembrane region" description="Helical" evidence="5">
    <location>
        <begin position="192"/>
        <end position="210"/>
    </location>
</feature>
<evidence type="ECO:0000256" key="2">
    <source>
        <dbReference type="ARBA" id="ARBA00022692"/>
    </source>
</evidence>
<evidence type="ECO:0000256" key="5">
    <source>
        <dbReference type="SAM" id="Phobius"/>
    </source>
</evidence>
<dbReference type="Pfam" id="PF13520">
    <property type="entry name" value="AA_permease_2"/>
    <property type="match status" value="1"/>
</dbReference>
<dbReference type="GO" id="GO:0015171">
    <property type="term" value="F:amino acid transmembrane transporter activity"/>
    <property type="evidence" value="ECO:0007669"/>
    <property type="project" value="TreeGrafter"/>
</dbReference>
<keyword evidence="4 5" id="KW-0472">Membrane</keyword>
<feature type="transmembrane region" description="Helical" evidence="5">
    <location>
        <begin position="307"/>
        <end position="334"/>
    </location>
</feature>
<dbReference type="InterPro" id="IPR002293">
    <property type="entry name" value="AA/rel_permease1"/>
</dbReference>
<feature type="transmembrane region" description="Helical" evidence="5">
    <location>
        <begin position="230"/>
        <end position="251"/>
    </location>
</feature>
<dbReference type="Proteomes" id="UP000278962">
    <property type="component" value="Unassembled WGS sequence"/>
</dbReference>
<dbReference type="GO" id="GO:0016020">
    <property type="term" value="C:membrane"/>
    <property type="evidence" value="ECO:0007669"/>
    <property type="project" value="UniProtKB-SubCell"/>
</dbReference>
<evidence type="ECO:0000313" key="6">
    <source>
        <dbReference type="EMBL" id="RKQ87947.1"/>
    </source>
</evidence>
<accession>A0A660L1Y8</accession>
<comment type="caution">
    <text evidence="6">The sequence shown here is derived from an EMBL/GenBank/DDBJ whole genome shotgun (WGS) entry which is preliminary data.</text>
</comment>
<dbReference type="PIRSF" id="PIRSF006060">
    <property type="entry name" value="AA_transporter"/>
    <property type="match status" value="1"/>
</dbReference>
<evidence type="ECO:0000256" key="4">
    <source>
        <dbReference type="ARBA" id="ARBA00023136"/>
    </source>
</evidence>
<dbReference type="RefSeq" id="WP_121257026.1">
    <property type="nucleotide sequence ID" value="NZ_RBIL01000002.1"/>
</dbReference>
<sequence length="481" mass="50656">MGASRRTTGPWAVKDHKRLIKDTETGAEEGGLKRAVGALDLTALGIGAVIGTGIFVIIGEGIGLAGPAVILSFILAAVTCVFSALCYAELASSIPVSGSAYTYAYATLGELVAWIIGWDLILEYGVSVAAVAVGWGGNLNEFLENTFSFSLPDSIATSPSDGGVFNLPAVFIVLAVMFVLSRGVRETAKANLIMVGIKLLILAFFIIVAFSTAFSSDNLTPFAPHGTDGVVSAAAVIFFAYIGFDAVSTGAEEAKEPKRDLPLAIIGSLIICTIIYILVSVAAVGSLDAKSLQESDAPLAAVLDDGAGISWAASLLAFGALVAITSVMLTIFYGQTRIFFAMARDGLMPRGIAKVNPRTGTPVALTYGMGVAIAILAALVPLTEIVKLVNIGTLFAFLLVNVGVVVLRATKPEMERPFKVPLAWPVPIFPLIGVGLIIYLMTKLPGETWIRFVGWMAIGLAIYFFYGRSHSLLQRHGERES</sequence>
<organism evidence="6 7">
    <name type="scientific">Solirubrobacter pauli</name>
    <dbReference type="NCBI Taxonomy" id="166793"/>
    <lineage>
        <taxon>Bacteria</taxon>
        <taxon>Bacillati</taxon>
        <taxon>Actinomycetota</taxon>
        <taxon>Thermoleophilia</taxon>
        <taxon>Solirubrobacterales</taxon>
        <taxon>Solirubrobacteraceae</taxon>
        <taxon>Solirubrobacter</taxon>
    </lineage>
</organism>
<evidence type="ECO:0000313" key="7">
    <source>
        <dbReference type="Proteomes" id="UP000278962"/>
    </source>
</evidence>